<dbReference type="InterPro" id="IPR006328">
    <property type="entry name" value="2-HAD"/>
</dbReference>
<dbReference type="SUPFAM" id="SSF56784">
    <property type="entry name" value="HAD-like"/>
    <property type="match status" value="1"/>
</dbReference>
<evidence type="ECO:0000256" key="2">
    <source>
        <dbReference type="ARBA" id="ARBA00022801"/>
    </source>
</evidence>
<evidence type="ECO:0000256" key="1">
    <source>
        <dbReference type="ARBA" id="ARBA00008106"/>
    </source>
</evidence>
<keyword evidence="2 3" id="KW-0378">Hydrolase</keyword>
<dbReference type="NCBIfam" id="TIGR01428">
    <property type="entry name" value="HAD_type_II"/>
    <property type="match status" value="1"/>
</dbReference>
<dbReference type="InterPro" id="IPR051540">
    <property type="entry name" value="S-2-haloacid_dehalogenase"/>
</dbReference>
<dbReference type="Proteomes" id="UP000037178">
    <property type="component" value="Unassembled WGS sequence"/>
</dbReference>
<evidence type="ECO:0000313" key="4">
    <source>
        <dbReference type="EMBL" id="KMW56330.1"/>
    </source>
</evidence>
<dbReference type="OrthoDB" id="9785638at2"/>
<protein>
    <recommendedName>
        <fullName evidence="3">(S)-2-haloacid dehalogenase</fullName>
        <ecNumber evidence="3">3.8.1.2</ecNumber>
    </recommendedName>
    <alternativeName>
        <fullName evidence="3">2-haloalkanoic acid dehalogenase</fullName>
    </alternativeName>
    <alternativeName>
        <fullName evidence="3">Halocarboxylic acid halidohydrolase</fullName>
    </alternativeName>
    <alternativeName>
        <fullName evidence="3">L-2-haloacid dehalogenase</fullName>
    </alternativeName>
</protein>
<comment type="similarity">
    <text evidence="1 3">Belongs to the HAD-like hydrolase superfamily. S-2-haloalkanoic acid dehalogenase family.</text>
</comment>
<dbReference type="AlphaFoldDB" id="A0A0J9E0S9"/>
<dbReference type="InterPro" id="IPR023198">
    <property type="entry name" value="PGP-like_dom2"/>
</dbReference>
<dbReference type="Pfam" id="PF00702">
    <property type="entry name" value="Hydrolase"/>
    <property type="match status" value="1"/>
</dbReference>
<sequence length="239" mass="26166">MTQPRAVKALLFDVFGTVVDWRSSVAVELQSALAPRGHQLDWEAMADDWRGRYQPAMQAIRSGARGYTILDVLHRENLDATLRAFGVTGLSEAELIELNEAWHRLRPWPDCVPGLGRLKRDFILGTLSNGNIALMVNLARFGSLPWDVILGAEITRSYKPSEATYLGSAAALGLAPGDCMMVAAHNEDLRAAQRLGMATAFVCRPTEHGPGQEVDLAPDGDWDYAAHSMQELADLLARA</sequence>
<dbReference type="PANTHER" id="PTHR43316:SF3">
    <property type="entry name" value="HALOACID DEHALOGENASE, TYPE II (AFU_ORTHOLOGUE AFUA_2G07750)-RELATED"/>
    <property type="match status" value="1"/>
</dbReference>
<dbReference type="EC" id="3.8.1.2" evidence="3"/>
<dbReference type="PANTHER" id="PTHR43316">
    <property type="entry name" value="HYDROLASE, HALOACID DELAHOGENASE-RELATED"/>
    <property type="match status" value="1"/>
</dbReference>
<comment type="catalytic activity">
    <reaction evidence="3">
        <text>an (S)-2-haloacid + H2O = a (2R)-2-hydroxycarboxylate + a halide anion + H(+)</text>
        <dbReference type="Rhea" id="RHEA:11192"/>
        <dbReference type="ChEBI" id="CHEBI:15377"/>
        <dbReference type="ChEBI" id="CHEBI:15378"/>
        <dbReference type="ChEBI" id="CHEBI:16042"/>
        <dbReference type="ChEBI" id="CHEBI:58314"/>
        <dbReference type="ChEBI" id="CHEBI:137405"/>
        <dbReference type="EC" id="3.8.1.2"/>
    </reaction>
</comment>
<name>A0A0J9E0S9_9RHOB</name>
<dbReference type="STRING" id="1675527.AIOL_001282"/>
<dbReference type="InterPro" id="IPR023214">
    <property type="entry name" value="HAD_sf"/>
</dbReference>
<dbReference type="Gene3D" id="3.40.50.1000">
    <property type="entry name" value="HAD superfamily/HAD-like"/>
    <property type="match status" value="1"/>
</dbReference>
<dbReference type="InterPro" id="IPR006439">
    <property type="entry name" value="HAD-SF_hydro_IA"/>
</dbReference>
<proteinExistence type="inferred from homology"/>
<comment type="function">
    <text evidence="3">Catalyzes the hydrolytic dehalogenation of small (S)-2-haloalkanoic acids to yield the corresponding (R)-2-hydroxyalkanoic acids.</text>
</comment>
<dbReference type="PRINTS" id="PR00413">
    <property type="entry name" value="HADHALOGNASE"/>
</dbReference>
<evidence type="ECO:0000256" key="3">
    <source>
        <dbReference type="RuleBase" id="RU368077"/>
    </source>
</evidence>
<dbReference type="RefSeq" id="WP_049642230.1">
    <property type="nucleotide sequence ID" value="NZ_LFTY01000002.1"/>
</dbReference>
<accession>A0A0J9E0S9</accession>
<comment type="caution">
    <text evidence="4">The sequence shown here is derived from an EMBL/GenBank/DDBJ whole genome shotgun (WGS) entry which is preliminary data.</text>
</comment>
<gene>
    <name evidence="4" type="ORF">AIOL_001282</name>
</gene>
<evidence type="ECO:0000313" key="5">
    <source>
        <dbReference type="Proteomes" id="UP000037178"/>
    </source>
</evidence>
<reference evidence="4 5" key="1">
    <citation type="submission" date="2015-06" db="EMBL/GenBank/DDBJ databases">
        <title>Draft genome sequence of an Alphaproteobacteria species associated to the Mediterranean sponge Oscarella lobularis.</title>
        <authorList>
            <person name="Jourda C."/>
            <person name="Santini S."/>
            <person name="Claverie J.-M."/>
        </authorList>
    </citation>
    <scope>NUCLEOTIDE SEQUENCE [LARGE SCALE GENOMIC DNA]</scope>
    <source>
        <strain evidence="4">IGS</strain>
    </source>
</reference>
<organism evidence="4 5">
    <name type="scientific">Candidatus Rhodobacter oscarellae</name>
    <dbReference type="NCBI Taxonomy" id="1675527"/>
    <lineage>
        <taxon>Bacteria</taxon>
        <taxon>Pseudomonadati</taxon>
        <taxon>Pseudomonadota</taxon>
        <taxon>Alphaproteobacteria</taxon>
        <taxon>Rhodobacterales</taxon>
        <taxon>Rhodobacter group</taxon>
        <taxon>Rhodobacter</taxon>
    </lineage>
</organism>
<dbReference type="NCBIfam" id="TIGR01493">
    <property type="entry name" value="HAD-SF-IA-v2"/>
    <property type="match status" value="1"/>
</dbReference>
<dbReference type="PATRIC" id="fig|1675527.3.peg.1364"/>
<dbReference type="InterPro" id="IPR036412">
    <property type="entry name" value="HAD-like_sf"/>
</dbReference>
<dbReference type="SFLD" id="SFLDG01129">
    <property type="entry name" value="C1.5:_HAD__Beta-PGM__Phosphata"/>
    <property type="match status" value="1"/>
</dbReference>
<dbReference type="GO" id="GO:0018784">
    <property type="term" value="F:(S)-2-haloacid dehalogenase activity"/>
    <property type="evidence" value="ECO:0007669"/>
    <property type="project" value="UniProtKB-UniRule"/>
</dbReference>
<dbReference type="EMBL" id="LFTY01000002">
    <property type="protein sequence ID" value="KMW56330.1"/>
    <property type="molecule type" value="Genomic_DNA"/>
</dbReference>
<dbReference type="Gene3D" id="1.10.150.240">
    <property type="entry name" value="Putative phosphatase, domain 2"/>
    <property type="match status" value="1"/>
</dbReference>
<dbReference type="SFLD" id="SFLDS00003">
    <property type="entry name" value="Haloacid_Dehalogenase"/>
    <property type="match status" value="1"/>
</dbReference>
<keyword evidence="5" id="KW-1185">Reference proteome</keyword>
<dbReference type="CDD" id="cd02588">
    <property type="entry name" value="HAD_L2-DEX"/>
    <property type="match status" value="1"/>
</dbReference>